<reference evidence="1 3" key="1">
    <citation type="journal article" date="2014" name="BMC Genomics">
        <title>Genome sequence of Anopheles sinensis provides insight into genetics basis of mosquito competence for malaria parasites.</title>
        <authorList>
            <person name="Zhou D."/>
            <person name="Zhang D."/>
            <person name="Ding G."/>
            <person name="Shi L."/>
            <person name="Hou Q."/>
            <person name="Ye Y."/>
            <person name="Xu Y."/>
            <person name="Zhou H."/>
            <person name="Xiong C."/>
            <person name="Li S."/>
            <person name="Yu J."/>
            <person name="Hong S."/>
            <person name="Yu X."/>
            <person name="Zou P."/>
            <person name="Chen C."/>
            <person name="Chang X."/>
            <person name="Wang W."/>
            <person name="Lv Y."/>
            <person name="Sun Y."/>
            <person name="Ma L."/>
            <person name="Shen B."/>
            <person name="Zhu C."/>
        </authorList>
    </citation>
    <scope>NUCLEOTIDE SEQUENCE [LARGE SCALE GENOMIC DNA]</scope>
</reference>
<gene>
    <name evidence="1" type="ORF">ZHAS_00013158</name>
</gene>
<evidence type="ECO:0000313" key="3">
    <source>
        <dbReference type="Proteomes" id="UP000030765"/>
    </source>
</evidence>
<dbReference type="EnsemblMetazoa" id="ASIC013158-RA">
    <property type="protein sequence ID" value="ASIC013158-PA"/>
    <property type="gene ID" value="ASIC013158"/>
</dbReference>
<dbReference type="AlphaFoldDB" id="A0A084W4Q1"/>
<proteinExistence type="predicted"/>
<dbReference type="EMBL" id="ATLV01020368">
    <property type="status" value="NOT_ANNOTATED_CDS"/>
    <property type="molecule type" value="Genomic_DNA"/>
</dbReference>
<sequence>MPVKKQLRVIEFYDPASTGLRRDQPENRVKMPSNTGGFCADVLRIDKMEMHVGRNKPSMLENIVRVQVHGR</sequence>
<dbReference type="VEuPathDB" id="VectorBase:ASIC013158"/>
<dbReference type="Proteomes" id="UP000030765">
    <property type="component" value="Unassembled WGS sequence"/>
</dbReference>
<organism evidence="1">
    <name type="scientific">Anopheles sinensis</name>
    <name type="common">Mosquito</name>
    <dbReference type="NCBI Taxonomy" id="74873"/>
    <lineage>
        <taxon>Eukaryota</taxon>
        <taxon>Metazoa</taxon>
        <taxon>Ecdysozoa</taxon>
        <taxon>Arthropoda</taxon>
        <taxon>Hexapoda</taxon>
        <taxon>Insecta</taxon>
        <taxon>Pterygota</taxon>
        <taxon>Neoptera</taxon>
        <taxon>Endopterygota</taxon>
        <taxon>Diptera</taxon>
        <taxon>Nematocera</taxon>
        <taxon>Culicoidea</taxon>
        <taxon>Culicidae</taxon>
        <taxon>Anophelinae</taxon>
        <taxon>Anopheles</taxon>
    </lineage>
</organism>
<keyword evidence="3" id="KW-1185">Reference proteome</keyword>
<evidence type="ECO:0000313" key="2">
    <source>
        <dbReference type="EnsemblMetazoa" id="ASIC013158-PA"/>
    </source>
</evidence>
<name>A0A084W4Q1_ANOSI</name>
<accession>A0A084W4Q1</accession>
<reference evidence="2" key="2">
    <citation type="submission" date="2020-05" db="UniProtKB">
        <authorList>
            <consortium name="EnsemblMetazoa"/>
        </authorList>
    </citation>
    <scope>IDENTIFICATION</scope>
</reference>
<protein>
    <submittedName>
        <fullName evidence="1 2">Uncharacterized protein</fullName>
    </submittedName>
</protein>
<evidence type="ECO:0000313" key="1">
    <source>
        <dbReference type="EMBL" id="KFB45195.1"/>
    </source>
</evidence>
<dbReference type="EMBL" id="KE525299">
    <property type="protein sequence ID" value="KFB45195.1"/>
    <property type="molecule type" value="Genomic_DNA"/>
</dbReference>